<accession>A0A4Y2C4M5</accession>
<keyword evidence="2" id="KW-1185">Reference proteome</keyword>
<name>A0A4Y2C4M5_ARAVE</name>
<sequence length="126" mass="14670">MEPDDPVWFISHLISVPFVTDVELGPLFIPANLQLSNITAQYTLFQNQQHSRNMSTTCQLPEVIDITWLATFRHIDRNVCYHSENHLHHMHSLFSECGRKHLFSHVLYASNSQFRKVLDEYVECAA</sequence>
<gene>
    <name evidence="1" type="ORF">AVEN_206818_1</name>
</gene>
<reference evidence="1 2" key="1">
    <citation type="journal article" date="2019" name="Sci. Rep.">
        <title>Orb-weaving spider Araneus ventricosus genome elucidates the spidroin gene catalogue.</title>
        <authorList>
            <person name="Kono N."/>
            <person name="Nakamura H."/>
            <person name="Ohtoshi R."/>
            <person name="Moran D.A.P."/>
            <person name="Shinohara A."/>
            <person name="Yoshida Y."/>
            <person name="Fujiwara M."/>
            <person name="Mori M."/>
            <person name="Tomita M."/>
            <person name="Arakawa K."/>
        </authorList>
    </citation>
    <scope>NUCLEOTIDE SEQUENCE [LARGE SCALE GENOMIC DNA]</scope>
</reference>
<organism evidence="1 2">
    <name type="scientific">Araneus ventricosus</name>
    <name type="common">Orbweaver spider</name>
    <name type="synonym">Epeira ventricosa</name>
    <dbReference type="NCBI Taxonomy" id="182803"/>
    <lineage>
        <taxon>Eukaryota</taxon>
        <taxon>Metazoa</taxon>
        <taxon>Ecdysozoa</taxon>
        <taxon>Arthropoda</taxon>
        <taxon>Chelicerata</taxon>
        <taxon>Arachnida</taxon>
        <taxon>Araneae</taxon>
        <taxon>Araneomorphae</taxon>
        <taxon>Entelegynae</taxon>
        <taxon>Araneoidea</taxon>
        <taxon>Araneidae</taxon>
        <taxon>Araneus</taxon>
    </lineage>
</organism>
<dbReference type="Proteomes" id="UP000499080">
    <property type="component" value="Unassembled WGS sequence"/>
</dbReference>
<evidence type="ECO:0000313" key="2">
    <source>
        <dbReference type="Proteomes" id="UP000499080"/>
    </source>
</evidence>
<dbReference type="AlphaFoldDB" id="A0A4Y2C4M5"/>
<protein>
    <submittedName>
        <fullName evidence="1">Uncharacterized protein</fullName>
    </submittedName>
</protein>
<comment type="caution">
    <text evidence="1">The sequence shown here is derived from an EMBL/GenBank/DDBJ whole genome shotgun (WGS) entry which is preliminary data.</text>
</comment>
<evidence type="ECO:0000313" key="1">
    <source>
        <dbReference type="EMBL" id="GBL99420.1"/>
    </source>
</evidence>
<dbReference type="EMBL" id="BGPR01000148">
    <property type="protein sequence ID" value="GBL99420.1"/>
    <property type="molecule type" value="Genomic_DNA"/>
</dbReference>
<proteinExistence type="predicted"/>